<evidence type="ECO:0000256" key="1">
    <source>
        <dbReference type="SAM" id="MobiDB-lite"/>
    </source>
</evidence>
<feature type="compositionally biased region" description="Basic and acidic residues" evidence="1">
    <location>
        <begin position="31"/>
        <end position="41"/>
    </location>
</feature>
<feature type="region of interest" description="Disordered" evidence="1">
    <location>
        <begin position="1"/>
        <end position="41"/>
    </location>
</feature>
<name>D2QVG4_SPILD</name>
<evidence type="ECO:0000313" key="3">
    <source>
        <dbReference type="Proteomes" id="UP000002028"/>
    </source>
</evidence>
<sequence length="64" mass="7209">MAKQRRVRKDIQVGNLEKKKDFAPGTIRNTDGSDSRSDKELGNLRDEYGEQAMEGMLTGPPKED</sequence>
<keyword evidence="2" id="KW-0614">Plasmid</keyword>
<dbReference type="RefSeq" id="WP_012931276.1">
    <property type="nucleotide sequence ID" value="NC_013732.1"/>
</dbReference>
<geneLocation type="plasmid" evidence="2 3">
    <name>pSLIN02</name>
</geneLocation>
<evidence type="ECO:0000313" key="2">
    <source>
        <dbReference type="EMBL" id="ADB42796.1"/>
    </source>
</evidence>
<dbReference type="KEGG" id="sli:Slin_6847"/>
<dbReference type="HOGENOM" id="CLU_207273_0_0_10"/>
<protein>
    <submittedName>
        <fullName evidence="2">Uncharacterized protein</fullName>
    </submittedName>
</protein>
<accession>D2QVG4</accession>
<proteinExistence type="predicted"/>
<keyword evidence="3" id="KW-1185">Reference proteome</keyword>
<reference evidence="2 3" key="1">
    <citation type="journal article" date="2010" name="Stand. Genomic Sci.">
        <title>Complete genome sequence of Spirosoma linguale type strain (1).</title>
        <authorList>
            <person name="Lail K."/>
            <person name="Sikorski J."/>
            <person name="Saunders E."/>
            <person name="Lapidus A."/>
            <person name="Glavina Del Rio T."/>
            <person name="Copeland A."/>
            <person name="Tice H."/>
            <person name="Cheng J.-F."/>
            <person name="Lucas S."/>
            <person name="Nolan M."/>
            <person name="Bruce D."/>
            <person name="Goodwin L."/>
            <person name="Pitluck S."/>
            <person name="Ivanova N."/>
            <person name="Mavromatis K."/>
            <person name="Ovchinnikova G."/>
            <person name="Pati A."/>
            <person name="Chen A."/>
            <person name="Palaniappan K."/>
            <person name="Land M."/>
            <person name="Hauser L."/>
            <person name="Chang Y.-J."/>
            <person name="Jeffries C.D."/>
            <person name="Chain P."/>
            <person name="Brettin T."/>
            <person name="Detter J.C."/>
            <person name="Schuetze A."/>
            <person name="Rohde M."/>
            <person name="Tindall B.J."/>
            <person name="Goeker M."/>
            <person name="Bristow J."/>
            <person name="Eisen J.A."/>
            <person name="Markowitz V."/>
            <person name="Hugenholtz P."/>
            <person name="Kyrpides N.C."/>
            <person name="Klenk H.-P."/>
            <person name="Chen F."/>
        </authorList>
    </citation>
    <scope>NUCLEOTIDE SEQUENCE [LARGE SCALE GENOMIC DNA]</scope>
    <source>
        <strain evidence="3">ATCC 33905 / DSM 74 / LMG 10896 / Claus 1</strain>
    </source>
</reference>
<organism evidence="2 3">
    <name type="scientific">Spirosoma linguale (strain ATCC 33905 / DSM 74 / LMG 10896 / Claus 1)</name>
    <dbReference type="NCBI Taxonomy" id="504472"/>
    <lineage>
        <taxon>Bacteria</taxon>
        <taxon>Pseudomonadati</taxon>
        <taxon>Bacteroidota</taxon>
        <taxon>Cytophagia</taxon>
        <taxon>Cytophagales</taxon>
        <taxon>Cytophagaceae</taxon>
        <taxon>Spirosoma</taxon>
    </lineage>
</organism>
<dbReference type="AlphaFoldDB" id="D2QVG4"/>
<gene>
    <name evidence="2" type="ordered locus">Slin_6847</name>
</gene>
<dbReference type="EMBL" id="CP001771">
    <property type="protein sequence ID" value="ADB42796.1"/>
    <property type="molecule type" value="Genomic_DNA"/>
</dbReference>
<dbReference type="Proteomes" id="UP000002028">
    <property type="component" value="Plasmid pSLIN02"/>
</dbReference>